<dbReference type="EMBL" id="CADCXU010006337">
    <property type="protein sequence ID" value="CAA9997922.1"/>
    <property type="molecule type" value="Genomic_DNA"/>
</dbReference>
<evidence type="ECO:0000313" key="1">
    <source>
        <dbReference type="EMBL" id="CAA9997922.1"/>
    </source>
</evidence>
<dbReference type="PANTHER" id="PTHR45703">
    <property type="entry name" value="DYNEIN HEAVY CHAIN"/>
    <property type="match status" value="1"/>
</dbReference>
<dbReference type="GO" id="GO:0051959">
    <property type="term" value="F:dynein light intermediate chain binding"/>
    <property type="evidence" value="ECO:0007669"/>
    <property type="project" value="InterPro"/>
</dbReference>
<dbReference type="InterPro" id="IPR027417">
    <property type="entry name" value="P-loop_NTPase"/>
</dbReference>
<feature type="non-terminal residue" evidence="1">
    <location>
        <position position="102"/>
    </location>
</feature>
<dbReference type="GO" id="GO:0045505">
    <property type="term" value="F:dynein intermediate chain binding"/>
    <property type="evidence" value="ECO:0007669"/>
    <property type="project" value="InterPro"/>
</dbReference>
<dbReference type="PANTHER" id="PTHR45703:SF4">
    <property type="entry name" value="DYNEIN AXONEMAL HEAVY CHAIN 17"/>
    <property type="match status" value="1"/>
</dbReference>
<reference evidence="1 2" key="1">
    <citation type="submission" date="2020-02" db="EMBL/GenBank/DDBJ databases">
        <authorList>
            <person name="Ferguson B K."/>
        </authorList>
    </citation>
    <scope>NUCLEOTIDE SEQUENCE [LARGE SCALE GENOMIC DNA]</scope>
</reference>
<protein>
    <submittedName>
        <fullName evidence="1">Uncharacterized protein</fullName>
    </submittedName>
</protein>
<dbReference type="Gene3D" id="3.40.50.300">
    <property type="entry name" value="P-loop containing nucleotide triphosphate hydrolases"/>
    <property type="match status" value="1"/>
</dbReference>
<organism evidence="1 2">
    <name type="scientific">Nesidiocoris tenuis</name>
    <dbReference type="NCBI Taxonomy" id="355587"/>
    <lineage>
        <taxon>Eukaryota</taxon>
        <taxon>Metazoa</taxon>
        <taxon>Ecdysozoa</taxon>
        <taxon>Arthropoda</taxon>
        <taxon>Hexapoda</taxon>
        <taxon>Insecta</taxon>
        <taxon>Pterygota</taxon>
        <taxon>Neoptera</taxon>
        <taxon>Paraneoptera</taxon>
        <taxon>Hemiptera</taxon>
        <taxon>Heteroptera</taxon>
        <taxon>Panheteroptera</taxon>
        <taxon>Cimicomorpha</taxon>
        <taxon>Miridae</taxon>
        <taxon>Dicyphina</taxon>
        <taxon>Nesidiocoris</taxon>
    </lineage>
</organism>
<dbReference type="Pfam" id="PF12775">
    <property type="entry name" value="AAA_7"/>
    <property type="match status" value="1"/>
</dbReference>
<dbReference type="GO" id="GO:0030286">
    <property type="term" value="C:dynein complex"/>
    <property type="evidence" value="ECO:0007669"/>
    <property type="project" value="InterPro"/>
</dbReference>
<dbReference type="GO" id="GO:0007018">
    <property type="term" value="P:microtubule-based movement"/>
    <property type="evidence" value="ECO:0007669"/>
    <property type="project" value="InterPro"/>
</dbReference>
<gene>
    <name evidence="1" type="ORF">NTEN_LOCUS4216</name>
</gene>
<evidence type="ECO:0000313" key="2">
    <source>
        <dbReference type="Proteomes" id="UP000479000"/>
    </source>
</evidence>
<sequence length="102" mass="11912">MDYQHWYDRQKLSLKDIHNIMFLSSMNPTSGSFTIDPRLQRHFIVFALRGSLGFPHSIQDLHETEYVSDPLIYCHFVDGMGDPKYLQMDSWSRLNGTLAEAM</sequence>
<dbReference type="OrthoDB" id="447173at2759"/>
<keyword evidence="2" id="KW-1185">Reference proteome</keyword>
<accession>A0A6H5G7T5</accession>
<dbReference type="Proteomes" id="UP000479000">
    <property type="component" value="Unassembled WGS sequence"/>
</dbReference>
<name>A0A6H5G7T5_9HEMI</name>
<dbReference type="AlphaFoldDB" id="A0A6H5G7T5"/>
<dbReference type="InterPro" id="IPR026983">
    <property type="entry name" value="DHC"/>
</dbReference>
<proteinExistence type="predicted"/>